<comment type="caution">
    <text evidence="1">The sequence shown here is derived from an EMBL/GenBank/DDBJ whole genome shotgun (WGS) entry which is preliminary data.</text>
</comment>
<protein>
    <submittedName>
        <fullName evidence="1">Uncharacterized protein</fullName>
    </submittedName>
</protein>
<gene>
    <name evidence="1" type="ORF">SDC9_163096</name>
</gene>
<dbReference type="EMBL" id="VSSQ01062615">
    <property type="protein sequence ID" value="MPN15760.1"/>
    <property type="molecule type" value="Genomic_DNA"/>
</dbReference>
<evidence type="ECO:0000313" key="1">
    <source>
        <dbReference type="EMBL" id="MPN15760.1"/>
    </source>
</evidence>
<organism evidence="1">
    <name type="scientific">bioreactor metagenome</name>
    <dbReference type="NCBI Taxonomy" id="1076179"/>
    <lineage>
        <taxon>unclassified sequences</taxon>
        <taxon>metagenomes</taxon>
        <taxon>ecological metagenomes</taxon>
    </lineage>
</organism>
<sequence length="236" mass="26349">MKKVSIFPSSKQRFFSLFAAVFLLALLATPIFAATVTPSDEASDSSEQTVIDNVKKALQEKKDEIKDLGNNQRRQAYLAKITRLTEETLTVQTTEGNKIIPLSDAMAIRNFADQKNLELSKLAVDDWIAVYGNTNNGIFTPDRIVLYEDDYSPKEHKVMLGSISEIYSNSLAITPRGSDEKISFVLDKNTNYQDSQGKDAQLKDFFPDLQCLVIASENSSGNYVVSTLRALVEFDQ</sequence>
<reference evidence="1" key="1">
    <citation type="submission" date="2019-08" db="EMBL/GenBank/DDBJ databases">
        <authorList>
            <person name="Kucharzyk K."/>
            <person name="Murdoch R.W."/>
            <person name="Higgins S."/>
            <person name="Loffler F."/>
        </authorList>
    </citation>
    <scope>NUCLEOTIDE SEQUENCE</scope>
</reference>
<dbReference type="AlphaFoldDB" id="A0A645FP84"/>
<accession>A0A645FP84</accession>
<name>A0A645FP84_9ZZZZ</name>
<proteinExistence type="predicted"/>